<dbReference type="GO" id="GO:0005886">
    <property type="term" value="C:plasma membrane"/>
    <property type="evidence" value="ECO:0007669"/>
    <property type="project" value="TreeGrafter"/>
</dbReference>
<proteinExistence type="predicted"/>
<evidence type="ECO:0000256" key="2">
    <source>
        <dbReference type="SAM" id="MobiDB-lite"/>
    </source>
</evidence>
<protein>
    <recommendedName>
        <fullName evidence="4">Angiomotin C-terminal domain-containing protein</fullName>
    </recommendedName>
</protein>
<feature type="coiled-coil region" evidence="1">
    <location>
        <begin position="271"/>
        <end position="341"/>
    </location>
</feature>
<dbReference type="GO" id="GO:0005923">
    <property type="term" value="C:bicellular tight junction"/>
    <property type="evidence" value="ECO:0007669"/>
    <property type="project" value="TreeGrafter"/>
</dbReference>
<feature type="compositionally biased region" description="Polar residues" evidence="2">
    <location>
        <begin position="13"/>
        <end position="41"/>
    </location>
</feature>
<dbReference type="AlphaFoldDB" id="A0A1B6MAB6"/>
<evidence type="ECO:0008006" key="4">
    <source>
        <dbReference type="Google" id="ProtNLM"/>
    </source>
</evidence>
<dbReference type="GO" id="GO:0031410">
    <property type="term" value="C:cytoplasmic vesicle"/>
    <property type="evidence" value="ECO:0007669"/>
    <property type="project" value="TreeGrafter"/>
</dbReference>
<dbReference type="EMBL" id="GEBQ01007183">
    <property type="protein sequence ID" value="JAT32794.1"/>
    <property type="molecule type" value="Transcribed_RNA"/>
</dbReference>
<sequence length="369" mass="41975">MSSLQKPRGYLSYSPSTQRTQGNFPGSLSGSETDISTSNENLSHEERYVIQHTTRQEPQGQENRSSQDCTSYNTLIIHGQGEDKMWNNRLSSDPQHLQYKNTSPSKELLRHPYSTSVREITDIPDDYLNQSQVLKHLAKEVKVGPVEEVDVTLQCQPPPYPSPLAPSLKVKRLPISKSQPDLSHLSASTDCIETTTFRHTLGNTRKENKYVQNMVEILLQENNNLKLELESCYQKVAKSQKLEQEVGKVHRAHEDLVASCERRERLERAARTRLQGELHRVQEANEGQRQQIEMLTTQLLTSRASSPDHSRKELTKREALIAQLVTQNKELAAVKERQEIELAAQRATLQEQRTHIDILDTALTNAQGN</sequence>
<dbReference type="PANTHER" id="PTHR14826:SF14">
    <property type="entry name" value="ANGIOMOTIN_C DOMAIN-CONTAINING PROTEIN"/>
    <property type="match status" value="1"/>
</dbReference>
<reference evidence="3" key="1">
    <citation type="submission" date="2015-11" db="EMBL/GenBank/DDBJ databases">
        <title>De novo transcriptome assembly of four potential Pierce s Disease insect vectors from Arizona vineyards.</title>
        <authorList>
            <person name="Tassone E.E."/>
        </authorList>
    </citation>
    <scope>NUCLEOTIDE SEQUENCE</scope>
</reference>
<name>A0A1B6MAB6_9HEMI</name>
<dbReference type="GO" id="GO:0030334">
    <property type="term" value="P:regulation of cell migration"/>
    <property type="evidence" value="ECO:0007669"/>
    <property type="project" value="TreeGrafter"/>
</dbReference>
<accession>A0A1B6MAB6</accession>
<feature type="non-terminal residue" evidence="3">
    <location>
        <position position="369"/>
    </location>
</feature>
<keyword evidence="1" id="KW-0175">Coiled coil</keyword>
<organism evidence="3">
    <name type="scientific">Graphocephala atropunctata</name>
    <dbReference type="NCBI Taxonomy" id="36148"/>
    <lineage>
        <taxon>Eukaryota</taxon>
        <taxon>Metazoa</taxon>
        <taxon>Ecdysozoa</taxon>
        <taxon>Arthropoda</taxon>
        <taxon>Hexapoda</taxon>
        <taxon>Insecta</taxon>
        <taxon>Pterygota</taxon>
        <taxon>Neoptera</taxon>
        <taxon>Paraneoptera</taxon>
        <taxon>Hemiptera</taxon>
        <taxon>Auchenorrhyncha</taxon>
        <taxon>Membracoidea</taxon>
        <taxon>Cicadellidae</taxon>
        <taxon>Cicadellinae</taxon>
        <taxon>Cicadellini</taxon>
        <taxon>Graphocephala</taxon>
    </lineage>
</organism>
<evidence type="ECO:0000256" key="1">
    <source>
        <dbReference type="SAM" id="Coils"/>
    </source>
</evidence>
<feature type="region of interest" description="Disordered" evidence="2">
    <location>
        <begin position="1"/>
        <end position="70"/>
    </location>
</feature>
<dbReference type="GO" id="GO:0030036">
    <property type="term" value="P:actin cytoskeleton organization"/>
    <property type="evidence" value="ECO:0007669"/>
    <property type="project" value="TreeGrafter"/>
</dbReference>
<dbReference type="PANTHER" id="PTHR14826">
    <property type="entry name" value="ANGIOMOTIN"/>
    <property type="match status" value="1"/>
</dbReference>
<gene>
    <name evidence="3" type="ORF">g.33690</name>
</gene>
<dbReference type="InterPro" id="IPR051747">
    <property type="entry name" value="Angiomotin-like"/>
</dbReference>
<evidence type="ECO:0000313" key="3">
    <source>
        <dbReference type="EMBL" id="JAT32794.1"/>
    </source>
</evidence>
<feature type="compositionally biased region" description="Polar residues" evidence="2">
    <location>
        <begin position="51"/>
        <end position="70"/>
    </location>
</feature>